<sequence>MSTTFDLAVVGAGIVGLAHALSGLRRGLSVVVIDREAEAVGASVRNFGFVTVTGQQRGECWRRAMRSRDIWEEVAPDAGIRIEHEGLLVVAQRPEAMAVLEAFRLTEMGEDCHLLTAEEAMRSYGAALADRPFAGALYSPHERRVESRQAVPLLAAWLEEQGVSFRRRSLVKAVGDGLVATTDGDIRARHIVVCPGDDLLTLYPDVIARLGITRCRLHMLKVMPPDGFRLPCAVMSDLSLVRYLGYAELPEAAALAARLQAEQPQALENGIHLIAVQGADSGLIVGDSHHYGFSPQPFSREAVDDIILGELNQVLAVPGARVAERWAGTYASLPDRLMVREAPAADTRLVIVTSGTGASTAFAIAEETLEEFSGA</sequence>
<dbReference type="InterPro" id="IPR036188">
    <property type="entry name" value="FAD/NAD-bd_sf"/>
</dbReference>
<dbReference type="NCBIfam" id="TIGR03364">
    <property type="entry name" value="HpnW_proposed"/>
    <property type="match status" value="1"/>
</dbReference>
<dbReference type="PANTHER" id="PTHR13847:SF286">
    <property type="entry name" value="D-AMINO ACID DEHYDROGENASE"/>
    <property type="match status" value="1"/>
</dbReference>
<evidence type="ECO:0000313" key="6">
    <source>
        <dbReference type="EMBL" id="RLP81231.1"/>
    </source>
</evidence>
<dbReference type="GO" id="GO:0016491">
    <property type="term" value="F:oxidoreductase activity"/>
    <property type="evidence" value="ECO:0007669"/>
    <property type="project" value="UniProtKB-KW"/>
</dbReference>
<reference evidence="6 7" key="1">
    <citation type="submission" date="2018-10" db="EMBL/GenBank/DDBJ databases">
        <title>Xanthobacter tagetidis genome sequencing and assembly.</title>
        <authorList>
            <person name="Maclea K.S."/>
            <person name="Goen A.E."/>
            <person name="Fatima S.A."/>
        </authorList>
    </citation>
    <scope>NUCLEOTIDE SEQUENCE [LARGE SCALE GENOMIC DNA]</scope>
    <source>
        <strain evidence="6 7">ATCC 700314</strain>
    </source>
</reference>
<evidence type="ECO:0000256" key="2">
    <source>
        <dbReference type="ARBA" id="ARBA00009410"/>
    </source>
</evidence>
<dbReference type="InterPro" id="IPR017741">
    <property type="entry name" value="FAD-dependent_OxRdtase_HpnW"/>
</dbReference>
<organism evidence="6 7">
    <name type="scientific">Xanthobacter tagetidis</name>
    <dbReference type="NCBI Taxonomy" id="60216"/>
    <lineage>
        <taxon>Bacteria</taxon>
        <taxon>Pseudomonadati</taxon>
        <taxon>Pseudomonadota</taxon>
        <taxon>Alphaproteobacteria</taxon>
        <taxon>Hyphomicrobiales</taxon>
        <taxon>Xanthobacteraceae</taxon>
        <taxon>Xanthobacter</taxon>
    </lineage>
</organism>
<feature type="domain" description="FAD dependent oxidoreductase" evidence="5">
    <location>
        <begin position="6"/>
        <end position="368"/>
    </location>
</feature>
<dbReference type="Proteomes" id="UP000269692">
    <property type="component" value="Unassembled WGS sequence"/>
</dbReference>
<accession>A0A3L7ANN0</accession>
<dbReference type="Gene3D" id="3.30.9.10">
    <property type="entry name" value="D-Amino Acid Oxidase, subunit A, domain 2"/>
    <property type="match status" value="1"/>
</dbReference>
<dbReference type="OrthoDB" id="9799943at2"/>
<name>A0A3L7ANN0_9HYPH</name>
<dbReference type="Pfam" id="PF01266">
    <property type="entry name" value="DAO"/>
    <property type="match status" value="1"/>
</dbReference>
<dbReference type="RefSeq" id="WP_121622082.1">
    <property type="nucleotide sequence ID" value="NZ_JACIIW010000003.1"/>
</dbReference>
<keyword evidence="3" id="KW-0285">Flavoprotein</keyword>
<evidence type="ECO:0000256" key="1">
    <source>
        <dbReference type="ARBA" id="ARBA00001974"/>
    </source>
</evidence>
<dbReference type="InterPro" id="IPR006076">
    <property type="entry name" value="FAD-dep_OxRdtase"/>
</dbReference>
<keyword evidence="7" id="KW-1185">Reference proteome</keyword>
<evidence type="ECO:0000256" key="4">
    <source>
        <dbReference type="ARBA" id="ARBA00023002"/>
    </source>
</evidence>
<dbReference type="AlphaFoldDB" id="A0A3L7ANN0"/>
<dbReference type="PANTHER" id="PTHR13847">
    <property type="entry name" value="SARCOSINE DEHYDROGENASE-RELATED"/>
    <property type="match status" value="1"/>
</dbReference>
<keyword evidence="4" id="KW-0560">Oxidoreductase</keyword>
<evidence type="ECO:0000256" key="3">
    <source>
        <dbReference type="ARBA" id="ARBA00022630"/>
    </source>
</evidence>
<comment type="similarity">
    <text evidence="2">Belongs to the DadA oxidoreductase family.</text>
</comment>
<evidence type="ECO:0000259" key="5">
    <source>
        <dbReference type="Pfam" id="PF01266"/>
    </source>
</evidence>
<comment type="cofactor">
    <cofactor evidence="1">
        <name>FAD</name>
        <dbReference type="ChEBI" id="CHEBI:57692"/>
    </cofactor>
</comment>
<dbReference type="Gene3D" id="3.50.50.60">
    <property type="entry name" value="FAD/NAD(P)-binding domain"/>
    <property type="match status" value="1"/>
</dbReference>
<proteinExistence type="inferred from homology"/>
<dbReference type="GO" id="GO:0005737">
    <property type="term" value="C:cytoplasm"/>
    <property type="evidence" value="ECO:0007669"/>
    <property type="project" value="TreeGrafter"/>
</dbReference>
<protein>
    <submittedName>
        <fullName evidence="6">TIGR03364 family FAD-dependent oxidoreductase</fullName>
    </submittedName>
</protein>
<comment type="caution">
    <text evidence="6">The sequence shown here is derived from an EMBL/GenBank/DDBJ whole genome shotgun (WGS) entry which is preliminary data.</text>
</comment>
<dbReference type="SUPFAM" id="SSF51905">
    <property type="entry name" value="FAD/NAD(P)-binding domain"/>
    <property type="match status" value="1"/>
</dbReference>
<gene>
    <name evidence="6" type="ORF">D9R14_04400</name>
</gene>
<evidence type="ECO:0000313" key="7">
    <source>
        <dbReference type="Proteomes" id="UP000269692"/>
    </source>
</evidence>
<dbReference type="EMBL" id="RCTF01000002">
    <property type="protein sequence ID" value="RLP81231.1"/>
    <property type="molecule type" value="Genomic_DNA"/>
</dbReference>